<evidence type="ECO:0000313" key="2">
    <source>
        <dbReference type="Proteomes" id="UP000050795"/>
    </source>
</evidence>
<reference evidence="2" key="1">
    <citation type="submission" date="2022-06" db="EMBL/GenBank/DDBJ databases">
        <authorList>
            <person name="Berger JAMES D."/>
            <person name="Berger JAMES D."/>
        </authorList>
    </citation>
    <scope>NUCLEOTIDE SEQUENCE [LARGE SCALE GENOMIC DNA]</scope>
</reference>
<proteinExistence type="predicted"/>
<feature type="region of interest" description="Disordered" evidence="1">
    <location>
        <begin position="1"/>
        <end position="99"/>
    </location>
</feature>
<organism evidence="2 5">
    <name type="scientific">Trichobilharzia regenti</name>
    <name type="common">Nasal bird schistosome</name>
    <dbReference type="NCBI Taxonomy" id="157069"/>
    <lineage>
        <taxon>Eukaryota</taxon>
        <taxon>Metazoa</taxon>
        <taxon>Spiralia</taxon>
        <taxon>Lophotrochozoa</taxon>
        <taxon>Platyhelminthes</taxon>
        <taxon>Trematoda</taxon>
        <taxon>Digenea</taxon>
        <taxon>Strigeidida</taxon>
        <taxon>Schistosomatoidea</taxon>
        <taxon>Schistosomatidae</taxon>
        <taxon>Trichobilharzia</taxon>
    </lineage>
</organism>
<feature type="compositionally biased region" description="Basic and acidic residues" evidence="1">
    <location>
        <begin position="81"/>
        <end position="93"/>
    </location>
</feature>
<reference evidence="3 4" key="2">
    <citation type="submission" date="2023-11" db="UniProtKB">
        <authorList>
            <consortium name="WormBaseParasite"/>
        </authorList>
    </citation>
    <scope>IDENTIFICATION</scope>
</reference>
<dbReference type="WBParaSite" id="TREG1_23150.2">
    <property type="protein sequence ID" value="TREG1_23150.2"/>
    <property type="gene ID" value="TREG1_23150"/>
</dbReference>
<dbReference type="WBParaSite" id="TREG1_23150.1">
    <property type="protein sequence ID" value="TREG1_23150.1"/>
    <property type="gene ID" value="TREG1_23150"/>
</dbReference>
<accession>A0AA85JHH7</accession>
<protein>
    <submittedName>
        <fullName evidence="3 4">Uncharacterized protein</fullName>
    </submittedName>
</protein>
<dbReference type="AlphaFoldDB" id="A0AA85JHH7"/>
<name>A0AA85JHH7_TRIRE</name>
<evidence type="ECO:0000256" key="1">
    <source>
        <dbReference type="SAM" id="MobiDB-lite"/>
    </source>
</evidence>
<dbReference type="Proteomes" id="UP000050795">
    <property type="component" value="Unassembled WGS sequence"/>
</dbReference>
<evidence type="ECO:0000313" key="3">
    <source>
        <dbReference type="WBParaSite" id="TREG1_23150.1"/>
    </source>
</evidence>
<dbReference type="WBParaSite" id="TREG1_23150.4">
    <property type="protein sequence ID" value="TREG1_23150.4"/>
    <property type="gene ID" value="TREG1_23150"/>
</dbReference>
<sequence length="99" mass="11522">MGGYRDNSSSDEDKRRRRGYCYNTNQIYGVGNPAYGYPQQPVYNYGARRHSGSSDSDHSDHQRGYSRYRNQGGYGANYRHYSGDRHSSSDEGKRSRRFY</sequence>
<keyword evidence="2" id="KW-1185">Reference proteome</keyword>
<evidence type="ECO:0000313" key="5">
    <source>
        <dbReference type="WBParaSite" id="TREG1_23150.4"/>
    </source>
</evidence>
<evidence type="ECO:0000313" key="4">
    <source>
        <dbReference type="WBParaSite" id="TREG1_23150.2"/>
    </source>
</evidence>